<evidence type="ECO:0000313" key="2">
    <source>
        <dbReference type="Proteomes" id="UP000609346"/>
    </source>
</evidence>
<organism evidence="1 2">
    <name type="scientific">Paenibacillus terricola</name>
    <dbReference type="NCBI Taxonomy" id="2763503"/>
    <lineage>
        <taxon>Bacteria</taxon>
        <taxon>Bacillati</taxon>
        <taxon>Bacillota</taxon>
        <taxon>Bacilli</taxon>
        <taxon>Bacillales</taxon>
        <taxon>Paenibacillaceae</taxon>
        <taxon>Paenibacillus</taxon>
    </lineage>
</organism>
<proteinExistence type="predicted"/>
<dbReference type="EMBL" id="JACXZA010000005">
    <property type="protein sequence ID" value="MBD3921313.1"/>
    <property type="molecule type" value="Genomic_DNA"/>
</dbReference>
<dbReference type="InterPro" id="IPR013324">
    <property type="entry name" value="RNA_pol_sigma_r3/r4-like"/>
</dbReference>
<sequence length="123" mass="14173">MMDTEVEASAIAYVKLCLKGRASRLKKRWSLISNRENLTHDTISFETLGVTTNQESFDDLVADKVIIEQGIIGLTSNEKRVITELYWNSKKVIDLCNELNVSKNTILKTKRNALEKLRRRIYL</sequence>
<comment type="caution">
    <text evidence="1">The sequence shown here is derived from an EMBL/GenBank/DDBJ whole genome shotgun (WGS) entry which is preliminary data.</text>
</comment>
<dbReference type="RefSeq" id="WP_224753830.1">
    <property type="nucleotide sequence ID" value="NZ_JACXZA010000005.1"/>
</dbReference>
<gene>
    <name evidence="1" type="ORF">H8B09_21270</name>
</gene>
<dbReference type="Proteomes" id="UP000609346">
    <property type="component" value="Unassembled WGS sequence"/>
</dbReference>
<evidence type="ECO:0000313" key="1">
    <source>
        <dbReference type="EMBL" id="MBD3921313.1"/>
    </source>
</evidence>
<protein>
    <submittedName>
        <fullName evidence="1">Sigma-70 family RNA polymerase sigma factor</fullName>
    </submittedName>
</protein>
<dbReference type="Gene3D" id="1.20.140.160">
    <property type="match status" value="1"/>
</dbReference>
<accession>A0ABR8MZD5</accession>
<reference evidence="1 2" key="1">
    <citation type="submission" date="2020-09" db="EMBL/GenBank/DDBJ databases">
        <title>Paenibacillus sp. strain PR3 16S rRNA gene Genome sequencing and assembly.</title>
        <authorList>
            <person name="Kim J."/>
        </authorList>
    </citation>
    <scope>NUCLEOTIDE SEQUENCE [LARGE SCALE GENOMIC DNA]</scope>
    <source>
        <strain evidence="1 2">PR3</strain>
    </source>
</reference>
<keyword evidence="2" id="KW-1185">Reference proteome</keyword>
<dbReference type="SUPFAM" id="SSF88659">
    <property type="entry name" value="Sigma3 and sigma4 domains of RNA polymerase sigma factors"/>
    <property type="match status" value="1"/>
</dbReference>
<name>A0ABR8MZD5_9BACL</name>